<organism evidence="1 2">
    <name type="scientific">Zarea fungicola</name>
    <dbReference type="NCBI Taxonomy" id="93591"/>
    <lineage>
        <taxon>Eukaryota</taxon>
        <taxon>Fungi</taxon>
        <taxon>Dikarya</taxon>
        <taxon>Ascomycota</taxon>
        <taxon>Pezizomycotina</taxon>
        <taxon>Sordariomycetes</taxon>
        <taxon>Hypocreomycetidae</taxon>
        <taxon>Hypocreales</taxon>
        <taxon>Cordycipitaceae</taxon>
        <taxon>Zarea</taxon>
    </lineage>
</organism>
<dbReference type="EMBL" id="JANJQO010000604">
    <property type="protein sequence ID" value="KAJ2976249.1"/>
    <property type="molecule type" value="Genomic_DNA"/>
</dbReference>
<gene>
    <name evidence="1" type="ORF">NQ176_g5057</name>
</gene>
<reference evidence="1" key="1">
    <citation type="submission" date="2022-08" db="EMBL/GenBank/DDBJ databases">
        <title>Genome Sequence of Lecanicillium fungicola.</title>
        <authorList>
            <person name="Buettner E."/>
        </authorList>
    </citation>
    <scope>NUCLEOTIDE SEQUENCE</scope>
    <source>
        <strain evidence="1">Babe33</strain>
    </source>
</reference>
<keyword evidence="2" id="KW-1185">Reference proteome</keyword>
<proteinExistence type="predicted"/>
<accession>A0ACC1NBF9</accession>
<comment type="caution">
    <text evidence="1">The sequence shown here is derived from an EMBL/GenBank/DDBJ whole genome shotgun (WGS) entry which is preliminary data.</text>
</comment>
<protein>
    <submittedName>
        <fullName evidence="1">Uncharacterized protein</fullName>
    </submittedName>
</protein>
<evidence type="ECO:0000313" key="1">
    <source>
        <dbReference type="EMBL" id="KAJ2976249.1"/>
    </source>
</evidence>
<dbReference type="Proteomes" id="UP001143910">
    <property type="component" value="Unassembled WGS sequence"/>
</dbReference>
<sequence length="233" mass="24277">MISKTIVAAIVLAGSGSVFSAKLVARFADQYNPYQGDGSVAAGWPDQSDWGSYDQLWDANVPLMQQSCGWNNWGDNNSDDEISAINTAIQQVSGQSGVDARFILAIVMQESNGCVRVPTTNNGVRNPGLMQSHNGSGDCAGVSPCPSSEILQMIQDGVVGTADGPGLQGTIQQAVSDTGDSSVREFYAGARIYNSGSADYSNLDDGLGSTACYAEDVANRLTGWTLAASNCAA</sequence>
<evidence type="ECO:0000313" key="2">
    <source>
        <dbReference type="Proteomes" id="UP001143910"/>
    </source>
</evidence>
<name>A0ACC1NBF9_9HYPO</name>